<accession>A0A504XQD5</accession>
<feature type="compositionally biased region" description="Polar residues" evidence="1">
    <location>
        <begin position="75"/>
        <end position="85"/>
    </location>
</feature>
<feature type="compositionally biased region" description="Basic residues" evidence="1">
    <location>
        <begin position="531"/>
        <end position="544"/>
    </location>
</feature>
<evidence type="ECO:0000256" key="1">
    <source>
        <dbReference type="SAM" id="MobiDB-lite"/>
    </source>
</evidence>
<feature type="region of interest" description="Disordered" evidence="1">
    <location>
        <begin position="526"/>
        <end position="550"/>
    </location>
</feature>
<evidence type="ECO:0000313" key="2">
    <source>
        <dbReference type="EMBL" id="TPP48340.1"/>
    </source>
</evidence>
<dbReference type="VEuPathDB" id="TriTrypDB:LdCL_360028900"/>
<feature type="compositionally biased region" description="Low complexity" evidence="1">
    <location>
        <begin position="115"/>
        <end position="126"/>
    </location>
</feature>
<feature type="region of interest" description="Disordered" evidence="1">
    <location>
        <begin position="583"/>
        <end position="620"/>
    </location>
</feature>
<feature type="region of interest" description="Disordered" evidence="1">
    <location>
        <begin position="234"/>
        <end position="288"/>
    </location>
</feature>
<dbReference type="VEuPathDB" id="TriTrypDB:LDHU3_36.3100"/>
<organism evidence="2 3">
    <name type="scientific">Leishmania donovani</name>
    <dbReference type="NCBI Taxonomy" id="5661"/>
    <lineage>
        <taxon>Eukaryota</taxon>
        <taxon>Discoba</taxon>
        <taxon>Euglenozoa</taxon>
        <taxon>Kinetoplastea</taxon>
        <taxon>Metakinetoplastina</taxon>
        <taxon>Trypanosomatida</taxon>
        <taxon>Trypanosomatidae</taxon>
        <taxon>Leishmaniinae</taxon>
        <taxon>Leishmania</taxon>
    </lineage>
</organism>
<name>A0A504XQD5_LEIDO</name>
<feature type="region of interest" description="Disordered" evidence="1">
    <location>
        <begin position="639"/>
        <end position="676"/>
    </location>
</feature>
<dbReference type="VEuPathDB" id="TriTrypDB:LdBPK_362320.1"/>
<proteinExistence type="predicted"/>
<feature type="region of interest" description="Disordered" evidence="1">
    <location>
        <begin position="304"/>
        <end position="346"/>
    </location>
</feature>
<feature type="region of interest" description="Disordered" evidence="1">
    <location>
        <begin position="371"/>
        <end position="412"/>
    </location>
</feature>
<feature type="compositionally biased region" description="Basic and acidic residues" evidence="1">
    <location>
        <begin position="395"/>
        <end position="412"/>
    </location>
</feature>
<gene>
    <name evidence="2" type="ORF">CGC21_13450</name>
</gene>
<sequence length="821" mass="87743">MDGKRRQYVPPALGGSPASTAATTAAAVAADAAAKRLISLRNSARPPEPSLPTQTSPNAQALREQAVADIRQRAPSLNSGSSQVFLPTARDGGHSDSATNTTAFAATGLPRTGHPSSSEMMPQSPSWHLTARPPPKAPRSWTPPTLSLRRPSSAATIASHPTGEVHERSYAITASANLSPQHVFLSSSSPTPPPSDAPGSAVEPRRDVLGLGGDAAGCSDVVGLASVSQAGLKRPRDFGASAPPSMSNGVGAGLGEGSATRPLAAWRGLLPRPGVGDASTAPQPQHPLGLASLHQHAFSRLNRATTASDEEADQATFNRETEDEDAVADDETGEEDGGGGRRSVVQSDPLRVVVDFAEVRRAAARSKTAAAAAASSDGALQQAEEAEAMLTDAQKGSESHRHAKQDNASRCSLEAERDARDVASARAFLEKRAWADVHRRATQAATTPAPPSELLLDLLQHLPTTPGRAIYDRSSCPPTAAASGFDEDFHKCVQQLMTQIVLQRDGRIGDAKLPSVSLADAAAAQQDSASLRHRSRMQRKGAKQKQKEGEVEQLVEAVERGIADDVRDVVAYARFLMQERLHQEQRKVSERLSSPSKTAVEESEGNFCPDGDMRAPEQQQQLAELRAVVEKKLSLMRAAAESTDKGGESESATLRTKRAQSTRGSEDDANGIPGATDAALQDSKAVFAAAHRRFMDVVRSAAASRREKVEAAQAAEQRLEATVAAWRKSYDKLLTRELSRHCAGKRPDKQSRTEALLQAMQPQQEKHQKRQHHRPPTGLWEMTKGMHKKERKHLSKLVKAAANVLPLPPFQYPPAPPHFSP</sequence>
<dbReference type="AlphaFoldDB" id="A0A504XQD5"/>
<comment type="caution">
    <text evidence="2">The sequence shown here is derived from an EMBL/GenBank/DDBJ whole genome shotgun (WGS) entry which is preliminary data.</text>
</comment>
<feature type="region of interest" description="Disordered" evidence="1">
    <location>
        <begin position="39"/>
        <end position="214"/>
    </location>
</feature>
<dbReference type="EMBL" id="RHLC01000054">
    <property type="protein sequence ID" value="TPP48340.1"/>
    <property type="molecule type" value="Genomic_DNA"/>
</dbReference>
<feature type="region of interest" description="Disordered" evidence="1">
    <location>
        <begin position="1"/>
        <end position="21"/>
    </location>
</feature>
<reference evidence="3" key="1">
    <citation type="submission" date="2019-02" db="EMBL/GenBank/DDBJ databases">
        <title>FDA dAtabase for Regulatory Grade micrObial Sequences (FDA-ARGOS): Supporting development and validation of Infectious Disease Dx tests.</title>
        <authorList>
            <person name="Duncan R."/>
            <person name="Fisher C."/>
            <person name="Tallon L."/>
            <person name="Sadzewicz L."/>
            <person name="Sengamalay N."/>
            <person name="Ott S."/>
            <person name="Godinez A."/>
            <person name="Nagaraj S."/>
            <person name="Vavikolanu K."/>
            <person name="Nadendla S."/>
            <person name="Aluvathingal J."/>
            <person name="Sichtig H."/>
        </authorList>
    </citation>
    <scope>NUCLEOTIDE SEQUENCE [LARGE SCALE GENOMIC DNA]</scope>
    <source>
        <strain evidence="3">FDAARGOS_361</strain>
    </source>
</reference>
<feature type="compositionally biased region" description="Acidic residues" evidence="1">
    <location>
        <begin position="321"/>
        <end position="337"/>
    </location>
</feature>
<evidence type="ECO:0000313" key="3">
    <source>
        <dbReference type="Proteomes" id="UP000318447"/>
    </source>
</evidence>
<dbReference type="Proteomes" id="UP000318447">
    <property type="component" value="Unassembled WGS sequence"/>
</dbReference>
<feature type="region of interest" description="Disordered" evidence="1">
    <location>
        <begin position="760"/>
        <end position="781"/>
    </location>
</feature>
<protein>
    <submittedName>
        <fullName evidence="2">Uncharacterized protein</fullName>
    </submittedName>
</protein>